<dbReference type="SUPFAM" id="SSF51735">
    <property type="entry name" value="NAD(P)-binding Rossmann-fold domains"/>
    <property type="match status" value="1"/>
</dbReference>
<accession>A0ABQ8G107</accession>
<evidence type="ECO:0000256" key="2">
    <source>
        <dbReference type="ARBA" id="ARBA00023002"/>
    </source>
</evidence>
<evidence type="ECO:0000313" key="3">
    <source>
        <dbReference type="EMBL" id="KAH7041941.1"/>
    </source>
</evidence>
<keyword evidence="2" id="KW-0560">Oxidoreductase</keyword>
<dbReference type="EMBL" id="JAGTJR010000028">
    <property type="protein sequence ID" value="KAH7041941.1"/>
    <property type="molecule type" value="Genomic_DNA"/>
</dbReference>
<organism evidence="3 4">
    <name type="scientific">Macrophomina phaseolina</name>
    <dbReference type="NCBI Taxonomy" id="35725"/>
    <lineage>
        <taxon>Eukaryota</taxon>
        <taxon>Fungi</taxon>
        <taxon>Dikarya</taxon>
        <taxon>Ascomycota</taxon>
        <taxon>Pezizomycotina</taxon>
        <taxon>Dothideomycetes</taxon>
        <taxon>Dothideomycetes incertae sedis</taxon>
        <taxon>Botryosphaeriales</taxon>
        <taxon>Botryosphaeriaceae</taxon>
        <taxon>Macrophomina</taxon>
    </lineage>
</organism>
<dbReference type="PANTHER" id="PTHR24320:SF152">
    <property type="entry name" value="SHORT-CHAIN DEHYDROGENASE_REDUCTASE FAMILY PROTEIN"/>
    <property type="match status" value="1"/>
</dbReference>
<gene>
    <name evidence="3" type="ORF">B0J12DRAFT_216166</name>
</gene>
<name>A0ABQ8G107_9PEZI</name>
<comment type="caution">
    <text evidence="3">The sequence shown here is derived from an EMBL/GenBank/DDBJ whole genome shotgun (WGS) entry which is preliminary data.</text>
</comment>
<dbReference type="PRINTS" id="PR00081">
    <property type="entry name" value="GDHRDH"/>
</dbReference>
<dbReference type="InterPro" id="IPR036291">
    <property type="entry name" value="NAD(P)-bd_dom_sf"/>
</dbReference>
<dbReference type="PANTHER" id="PTHR24320">
    <property type="entry name" value="RETINOL DEHYDROGENASE"/>
    <property type="match status" value="1"/>
</dbReference>
<reference evidence="3 4" key="1">
    <citation type="journal article" date="2021" name="Nat. Commun.">
        <title>Genetic determinants of endophytism in the Arabidopsis root mycobiome.</title>
        <authorList>
            <person name="Mesny F."/>
            <person name="Miyauchi S."/>
            <person name="Thiergart T."/>
            <person name="Pickel B."/>
            <person name="Atanasova L."/>
            <person name="Karlsson M."/>
            <person name="Huettel B."/>
            <person name="Barry K.W."/>
            <person name="Haridas S."/>
            <person name="Chen C."/>
            <person name="Bauer D."/>
            <person name="Andreopoulos W."/>
            <person name="Pangilinan J."/>
            <person name="LaButti K."/>
            <person name="Riley R."/>
            <person name="Lipzen A."/>
            <person name="Clum A."/>
            <person name="Drula E."/>
            <person name="Henrissat B."/>
            <person name="Kohler A."/>
            <person name="Grigoriev I.V."/>
            <person name="Martin F.M."/>
            <person name="Hacquard S."/>
        </authorList>
    </citation>
    <scope>NUCLEOTIDE SEQUENCE [LARGE SCALE GENOMIC DNA]</scope>
    <source>
        <strain evidence="3 4">MPI-SDFR-AT-0080</strain>
    </source>
</reference>
<protein>
    <recommendedName>
        <fullName evidence="5">Short-chain dehydrogenase/reductase SDR</fullName>
    </recommendedName>
</protein>
<keyword evidence="4" id="KW-1185">Reference proteome</keyword>
<comment type="similarity">
    <text evidence="1">Belongs to the short-chain dehydrogenases/reductases (SDR) family.</text>
</comment>
<dbReference type="Pfam" id="PF00106">
    <property type="entry name" value="adh_short"/>
    <property type="match status" value="1"/>
</dbReference>
<dbReference type="InterPro" id="IPR002347">
    <property type="entry name" value="SDR_fam"/>
</dbReference>
<sequence>MSGTIIVTGAAGGLGLAISEIVLQQSDAFACILTVRDEHAANARTVRERMNSSKGSRQAEVAELDLSSFESIRNFADHINSSVSSGKLPPIRALILNAAYIPVGPERKYAKTSIDGKQLEMCFAVNFLANAQLSLLLLKSLDKENGRIVYVSSMESDPKKSRFSSEKLAWDLEDLAFPKQPPQPGDEANDAMRRYGVAKLCNIMFM</sequence>
<evidence type="ECO:0000313" key="4">
    <source>
        <dbReference type="Proteomes" id="UP000774617"/>
    </source>
</evidence>
<proteinExistence type="inferred from homology"/>
<evidence type="ECO:0008006" key="5">
    <source>
        <dbReference type="Google" id="ProtNLM"/>
    </source>
</evidence>
<dbReference type="Proteomes" id="UP000774617">
    <property type="component" value="Unassembled WGS sequence"/>
</dbReference>
<dbReference type="Gene3D" id="3.40.50.720">
    <property type="entry name" value="NAD(P)-binding Rossmann-like Domain"/>
    <property type="match status" value="1"/>
</dbReference>
<evidence type="ECO:0000256" key="1">
    <source>
        <dbReference type="ARBA" id="ARBA00006484"/>
    </source>
</evidence>